<dbReference type="Pfam" id="PF09346">
    <property type="entry name" value="SMI1_KNR4"/>
    <property type="match status" value="1"/>
</dbReference>
<dbReference type="Gene3D" id="3.40.1580.10">
    <property type="entry name" value="SMI1/KNR4-like"/>
    <property type="match status" value="1"/>
</dbReference>
<feature type="domain" description="Knr4/Smi1-like" evidence="1">
    <location>
        <begin position="29"/>
        <end position="137"/>
    </location>
</feature>
<dbReference type="EMBL" id="QTJV01000009">
    <property type="protein sequence ID" value="RFM32812.1"/>
    <property type="molecule type" value="Genomic_DNA"/>
</dbReference>
<dbReference type="InterPro" id="IPR037883">
    <property type="entry name" value="Knr4/Smi1-like_sf"/>
</dbReference>
<name>A0A3E1NY28_9BACT</name>
<evidence type="ECO:0000259" key="1">
    <source>
        <dbReference type="Pfam" id="PF09346"/>
    </source>
</evidence>
<dbReference type="Proteomes" id="UP000261174">
    <property type="component" value="Unassembled WGS sequence"/>
</dbReference>
<gene>
    <name evidence="2" type="ORF">DXN04_22150</name>
</gene>
<keyword evidence="3" id="KW-1185">Reference proteome</keyword>
<evidence type="ECO:0000313" key="2">
    <source>
        <dbReference type="EMBL" id="RFM32812.1"/>
    </source>
</evidence>
<proteinExistence type="predicted"/>
<dbReference type="SUPFAM" id="SSF160631">
    <property type="entry name" value="SMI1/KNR4-like"/>
    <property type="match status" value="1"/>
</dbReference>
<reference evidence="2 3" key="1">
    <citation type="submission" date="2018-08" db="EMBL/GenBank/DDBJ databases">
        <title>Chitinophaga sp. K20C18050901, a novel bacterium isolated from forest soil.</title>
        <authorList>
            <person name="Wang C."/>
        </authorList>
    </citation>
    <scope>NUCLEOTIDE SEQUENCE [LARGE SCALE GENOMIC DNA]</scope>
    <source>
        <strain evidence="2 3">K20C18050901</strain>
    </source>
</reference>
<sequence>MLYGHYLDIITQIEHDPDCIVSRLQQPIKLDFPLPDDLKYYLEHYSAIRFFPATDYSIRIVGLPGFQRANPVIVGEEAPDDVSHYWYIIAEDGNTQYITIDIGVDRQGRCYDSFWDRHGLPGEQVVVAKSFTELLERLYAARGGRWFWLEDSFENYGDAYDQ</sequence>
<dbReference type="AlphaFoldDB" id="A0A3E1NY28"/>
<dbReference type="InterPro" id="IPR018958">
    <property type="entry name" value="Knr4/Smi1-like_dom"/>
</dbReference>
<comment type="caution">
    <text evidence="2">The sequence shown here is derived from an EMBL/GenBank/DDBJ whole genome shotgun (WGS) entry which is preliminary data.</text>
</comment>
<accession>A0A3E1NY28</accession>
<protein>
    <submittedName>
        <fullName evidence="2">SMI1/KNR4 family protein</fullName>
    </submittedName>
</protein>
<evidence type="ECO:0000313" key="3">
    <source>
        <dbReference type="Proteomes" id="UP000261174"/>
    </source>
</evidence>
<organism evidence="2 3">
    <name type="scientific">Chitinophaga silvisoli</name>
    <dbReference type="NCBI Taxonomy" id="2291814"/>
    <lineage>
        <taxon>Bacteria</taxon>
        <taxon>Pseudomonadati</taxon>
        <taxon>Bacteroidota</taxon>
        <taxon>Chitinophagia</taxon>
        <taxon>Chitinophagales</taxon>
        <taxon>Chitinophagaceae</taxon>
        <taxon>Chitinophaga</taxon>
    </lineage>
</organism>
<dbReference type="OrthoDB" id="3375677at2"/>